<organism evidence="12 13">
    <name type="scientific">Erysiphe neolycopersici</name>
    <dbReference type="NCBI Taxonomy" id="212602"/>
    <lineage>
        <taxon>Eukaryota</taxon>
        <taxon>Fungi</taxon>
        <taxon>Dikarya</taxon>
        <taxon>Ascomycota</taxon>
        <taxon>Pezizomycotina</taxon>
        <taxon>Leotiomycetes</taxon>
        <taxon>Erysiphales</taxon>
        <taxon>Erysiphaceae</taxon>
        <taxon>Erysiphe</taxon>
    </lineage>
</organism>
<evidence type="ECO:0000256" key="8">
    <source>
        <dbReference type="ARBA" id="ARBA00022898"/>
    </source>
</evidence>
<keyword evidence="7" id="KW-0963">Cytoplasm</keyword>
<evidence type="ECO:0000256" key="9">
    <source>
        <dbReference type="ARBA" id="ARBA00023239"/>
    </source>
</evidence>
<dbReference type="FunFam" id="3.40.50.1100:FF:000040">
    <property type="entry name" value="L-serine dehydratase, putative"/>
    <property type="match status" value="1"/>
</dbReference>
<dbReference type="EC" id="4.3.1.17" evidence="5"/>
<dbReference type="GO" id="GO:0003941">
    <property type="term" value="F:L-serine ammonia-lyase activity"/>
    <property type="evidence" value="ECO:0007669"/>
    <property type="project" value="UniProtKB-EC"/>
</dbReference>
<evidence type="ECO:0000313" key="13">
    <source>
        <dbReference type="Proteomes" id="UP000286134"/>
    </source>
</evidence>
<evidence type="ECO:0000256" key="1">
    <source>
        <dbReference type="ARBA" id="ARBA00001933"/>
    </source>
</evidence>
<dbReference type="GO" id="GO:0006565">
    <property type="term" value="P:L-serine catabolic process"/>
    <property type="evidence" value="ECO:0007669"/>
    <property type="project" value="TreeGrafter"/>
</dbReference>
<gene>
    <name evidence="12" type="ORF">OnM2_088024</name>
</gene>
<keyword evidence="9" id="KW-0456">Lyase</keyword>
<dbReference type="GO" id="GO:0006567">
    <property type="term" value="P:L-threonine catabolic process"/>
    <property type="evidence" value="ECO:0007669"/>
    <property type="project" value="TreeGrafter"/>
</dbReference>
<comment type="similarity">
    <text evidence="4">Belongs to the serine/threonine dehydratase family.</text>
</comment>
<dbReference type="Pfam" id="PF00291">
    <property type="entry name" value="PALP"/>
    <property type="match status" value="1"/>
</dbReference>
<comment type="subcellular location">
    <subcellularLocation>
        <location evidence="2">Cytoplasm</location>
    </subcellularLocation>
</comment>
<evidence type="ECO:0000313" key="12">
    <source>
        <dbReference type="EMBL" id="RKF55549.1"/>
    </source>
</evidence>
<dbReference type="PANTHER" id="PTHR48078:SF2">
    <property type="entry name" value="CATABOLIC L-SERINE_THREONINE DEHYDRATASE"/>
    <property type="match status" value="1"/>
</dbReference>
<dbReference type="GO" id="GO:0006094">
    <property type="term" value="P:gluconeogenesis"/>
    <property type="evidence" value="ECO:0007669"/>
    <property type="project" value="UniProtKB-KW"/>
</dbReference>
<evidence type="ECO:0000259" key="11">
    <source>
        <dbReference type="Pfam" id="PF00291"/>
    </source>
</evidence>
<reference evidence="12 13" key="1">
    <citation type="journal article" date="2018" name="BMC Genomics">
        <title>Comparative genome analyses reveal sequence features reflecting distinct modes of host-adaptation between dicot and monocot powdery mildew.</title>
        <authorList>
            <person name="Wu Y."/>
            <person name="Ma X."/>
            <person name="Pan Z."/>
            <person name="Kale S.D."/>
            <person name="Song Y."/>
            <person name="King H."/>
            <person name="Zhang Q."/>
            <person name="Presley C."/>
            <person name="Deng X."/>
            <person name="Wei C.I."/>
            <person name="Xiao S."/>
        </authorList>
    </citation>
    <scope>NUCLEOTIDE SEQUENCE [LARGE SCALE GENOMIC DNA]</scope>
    <source>
        <strain evidence="12">UMSG2</strain>
    </source>
</reference>
<evidence type="ECO:0000256" key="6">
    <source>
        <dbReference type="ARBA" id="ARBA00022432"/>
    </source>
</evidence>
<dbReference type="STRING" id="212602.A0A420HDQ0"/>
<keyword evidence="6" id="KW-0312">Gluconeogenesis</keyword>
<dbReference type="Proteomes" id="UP000286134">
    <property type="component" value="Unassembled WGS sequence"/>
</dbReference>
<keyword evidence="13" id="KW-1185">Reference proteome</keyword>
<dbReference type="EMBL" id="MCFK01008888">
    <property type="protein sequence ID" value="RKF55549.1"/>
    <property type="molecule type" value="Genomic_DNA"/>
</dbReference>
<feature type="domain" description="Tryptophan synthase beta chain-like PALP" evidence="11">
    <location>
        <begin position="19"/>
        <end position="295"/>
    </location>
</feature>
<dbReference type="SUPFAM" id="SSF53686">
    <property type="entry name" value="Tryptophan synthase beta subunit-like PLP-dependent enzymes"/>
    <property type="match status" value="1"/>
</dbReference>
<dbReference type="GO" id="GO:0005737">
    <property type="term" value="C:cytoplasm"/>
    <property type="evidence" value="ECO:0007669"/>
    <property type="project" value="UniProtKB-SubCell"/>
</dbReference>
<keyword evidence="8" id="KW-0663">Pyridoxal phosphate</keyword>
<dbReference type="OrthoDB" id="7773036at2759"/>
<evidence type="ECO:0000256" key="4">
    <source>
        <dbReference type="ARBA" id="ARBA00010869"/>
    </source>
</evidence>
<dbReference type="Gene3D" id="3.40.50.1100">
    <property type="match status" value="2"/>
</dbReference>
<dbReference type="GO" id="GO:0004794">
    <property type="term" value="F:threonine deaminase activity"/>
    <property type="evidence" value="ECO:0007669"/>
    <property type="project" value="TreeGrafter"/>
</dbReference>
<accession>A0A420HDQ0</accession>
<evidence type="ECO:0000256" key="3">
    <source>
        <dbReference type="ARBA" id="ARBA00004742"/>
    </source>
</evidence>
<comment type="caution">
    <text evidence="12">The sequence shown here is derived from an EMBL/GenBank/DDBJ whole genome shotgun (WGS) entry which is preliminary data.</text>
</comment>
<name>A0A420HDQ0_9PEZI</name>
<evidence type="ECO:0000256" key="2">
    <source>
        <dbReference type="ARBA" id="ARBA00004496"/>
    </source>
</evidence>
<evidence type="ECO:0000256" key="5">
    <source>
        <dbReference type="ARBA" id="ARBA00012093"/>
    </source>
</evidence>
<dbReference type="AlphaFoldDB" id="A0A420HDQ0"/>
<sequence>MGSIEASFSSTPLPQPWVETSLIYSKALSAAAGCKIHLKLDSEQPSKSFKSRGIGNLLLHYLKSTNNSALPHYYCSSGGNAGFACATAATSLSLPATIVVPMTTKPLMINKIRELGDHINVLQSGKHLEEADQFLRTECLSKDPNGVHVPPFDHPAIWAGNATVIDELQTQISHFDSIVCSVGGGGLLIGLIEGLDKYRLLPETKLIAVETRGTESLNLSVRNGSLSSLSAIESIATSLGALQVASRAYELSINNDVHSVVVTDAEAACACVVFWQAENILVEPACGASIAMCLNGGLRAAYSHLSDAEFALLDIVILVCGGSNVTIEMLSNWVDYYGSDKEVEGWFENGKWVGSQSHKARNNQMNTT</sequence>
<protein>
    <recommendedName>
        <fullName evidence="5">L-serine ammonia-lyase</fullName>
        <ecNumber evidence="5">4.3.1.17</ecNumber>
    </recommendedName>
</protein>
<dbReference type="InterPro" id="IPR036052">
    <property type="entry name" value="TrpB-like_PALP_sf"/>
</dbReference>
<comment type="pathway">
    <text evidence="3">Carbohydrate biosynthesis; gluconeogenesis.</text>
</comment>
<comment type="catalytic activity">
    <reaction evidence="10">
        <text>L-serine = pyruvate + NH4(+)</text>
        <dbReference type="Rhea" id="RHEA:19169"/>
        <dbReference type="ChEBI" id="CHEBI:15361"/>
        <dbReference type="ChEBI" id="CHEBI:28938"/>
        <dbReference type="ChEBI" id="CHEBI:33384"/>
        <dbReference type="EC" id="4.3.1.17"/>
    </reaction>
</comment>
<evidence type="ECO:0000256" key="10">
    <source>
        <dbReference type="ARBA" id="ARBA00049406"/>
    </source>
</evidence>
<dbReference type="InterPro" id="IPR001926">
    <property type="entry name" value="TrpB-like_PALP"/>
</dbReference>
<dbReference type="InterPro" id="IPR050147">
    <property type="entry name" value="Ser/Thr_Dehydratase"/>
</dbReference>
<evidence type="ECO:0000256" key="7">
    <source>
        <dbReference type="ARBA" id="ARBA00022490"/>
    </source>
</evidence>
<comment type="cofactor">
    <cofactor evidence="1">
        <name>pyridoxal 5'-phosphate</name>
        <dbReference type="ChEBI" id="CHEBI:597326"/>
    </cofactor>
</comment>
<proteinExistence type="inferred from homology"/>
<dbReference type="GO" id="GO:0009097">
    <property type="term" value="P:isoleucine biosynthetic process"/>
    <property type="evidence" value="ECO:0007669"/>
    <property type="project" value="TreeGrafter"/>
</dbReference>
<dbReference type="PANTHER" id="PTHR48078">
    <property type="entry name" value="THREONINE DEHYDRATASE, MITOCHONDRIAL-RELATED"/>
    <property type="match status" value="1"/>
</dbReference>